<protein>
    <recommendedName>
        <fullName evidence="1">BTB domain-containing protein</fullName>
    </recommendedName>
</protein>
<proteinExistence type="predicted"/>
<comment type="caution">
    <text evidence="2">The sequence shown here is derived from an EMBL/GenBank/DDBJ whole genome shotgun (WGS) entry which is preliminary data.</text>
</comment>
<reference evidence="2 3" key="1">
    <citation type="journal article" date="2015" name="Genome Biol.">
        <title>Comparative genomics of Steinernema reveals deeply conserved gene regulatory networks.</title>
        <authorList>
            <person name="Dillman A.R."/>
            <person name="Macchietto M."/>
            <person name="Porter C.F."/>
            <person name="Rogers A."/>
            <person name="Williams B."/>
            <person name="Antoshechkin I."/>
            <person name="Lee M.M."/>
            <person name="Goodwin Z."/>
            <person name="Lu X."/>
            <person name="Lewis E.E."/>
            <person name="Goodrich-Blair H."/>
            <person name="Stock S.P."/>
            <person name="Adams B.J."/>
            <person name="Sternberg P.W."/>
            <person name="Mortazavi A."/>
        </authorList>
    </citation>
    <scope>NUCLEOTIDE SEQUENCE [LARGE SCALE GENOMIC DNA]</scope>
    <source>
        <strain evidence="2 3">ALL</strain>
    </source>
</reference>
<organism evidence="2 3">
    <name type="scientific">Steinernema carpocapsae</name>
    <name type="common">Entomopathogenic nematode</name>
    <dbReference type="NCBI Taxonomy" id="34508"/>
    <lineage>
        <taxon>Eukaryota</taxon>
        <taxon>Metazoa</taxon>
        <taxon>Ecdysozoa</taxon>
        <taxon>Nematoda</taxon>
        <taxon>Chromadorea</taxon>
        <taxon>Rhabditida</taxon>
        <taxon>Tylenchina</taxon>
        <taxon>Panagrolaimomorpha</taxon>
        <taxon>Strongyloidoidea</taxon>
        <taxon>Steinernematidae</taxon>
        <taxon>Steinernema</taxon>
    </lineage>
</organism>
<feature type="domain" description="BTB" evidence="1">
    <location>
        <begin position="91"/>
        <end position="150"/>
    </location>
</feature>
<evidence type="ECO:0000313" key="3">
    <source>
        <dbReference type="Proteomes" id="UP000298663"/>
    </source>
</evidence>
<reference evidence="2 3" key="2">
    <citation type="journal article" date="2019" name="G3 (Bethesda)">
        <title>Hybrid Assembly of the Genome of the Entomopathogenic Nematode Steinernema carpocapsae Identifies the X-Chromosome.</title>
        <authorList>
            <person name="Serra L."/>
            <person name="Macchietto M."/>
            <person name="Macias-Munoz A."/>
            <person name="McGill C.J."/>
            <person name="Rodriguez I.M."/>
            <person name="Rodriguez B."/>
            <person name="Murad R."/>
            <person name="Mortazavi A."/>
        </authorList>
    </citation>
    <scope>NUCLEOTIDE SEQUENCE [LARGE SCALE GENOMIC DNA]</scope>
    <source>
        <strain evidence="2 3">ALL</strain>
    </source>
</reference>
<dbReference type="AlphaFoldDB" id="A0A4U5NZF2"/>
<dbReference type="InterPro" id="IPR011333">
    <property type="entry name" value="SKP1/BTB/POZ_sf"/>
</dbReference>
<gene>
    <name evidence="2" type="ORF">L596_013199</name>
</gene>
<keyword evidence="3" id="KW-1185">Reference proteome</keyword>
<name>A0A4U5NZF2_STECR</name>
<evidence type="ECO:0000313" key="2">
    <source>
        <dbReference type="EMBL" id="TKR89039.1"/>
    </source>
</evidence>
<dbReference type="PROSITE" id="PS50097">
    <property type="entry name" value="BTB"/>
    <property type="match status" value="1"/>
</dbReference>
<dbReference type="Gene3D" id="3.30.710.10">
    <property type="entry name" value="Potassium Channel Kv1.1, Chain A"/>
    <property type="match status" value="1"/>
</dbReference>
<dbReference type="InterPro" id="IPR000210">
    <property type="entry name" value="BTB/POZ_dom"/>
</dbReference>
<sequence>MPKKGVIPYSFIDEESIRIEIGDFMWCVDAETCADVSGIRPFGIPLLASTASLTTLITRRKRFPWLSNRWAKPIPRKRLAKYLLRSSSPNDAVKFTINEQNLWLSKKVLSANSAVFEALFRNKVGEGAEEIYDLKELTMNLDVQEFLQFIGLVHGLDMPFDVGDLFLSLFQRLRFRVLGRKPPGACGLVPKLFSAAANTFFETLLWKLLLCDRFKLNAVMMDTIDKMEASLVRPIQAECCHDGHDRQDVHRGIEEDLFAIGNFPSPGFAHGAEDLFD</sequence>
<dbReference type="Proteomes" id="UP000298663">
    <property type="component" value="Unassembled WGS sequence"/>
</dbReference>
<accession>A0A4U5NZF2</accession>
<dbReference type="EMBL" id="AZBU02000003">
    <property type="protein sequence ID" value="TKR89039.1"/>
    <property type="molecule type" value="Genomic_DNA"/>
</dbReference>
<evidence type="ECO:0000259" key="1">
    <source>
        <dbReference type="PROSITE" id="PS50097"/>
    </source>
</evidence>